<dbReference type="AlphaFoldDB" id="A0A496PHI8"/>
<sequence>MSLQAAQLRHVVPENALRMTGHPEHTHAEPHLIHVVVGTAHLRVDGVPVILHSRESLWLASGVPHSAQYDQGSLVLGPLLSPASQPGSRVQALGVVPAIAEIMIAILGAAPGTAEEVQRFRNALDAALADLSADHFALVMPTHPRAAAVARQARFSPETVAELASRHGFSARQLQRIFQAETGLSFHQWRVRARLNLALARLRGGASTLQAAKAAGYATHSGLLKALRREVDADTLTELGLAAARPGA</sequence>
<dbReference type="InterPro" id="IPR011051">
    <property type="entry name" value="RmlC_Cupin_sf"/>
</dbReference>
<evidence type="ECO:0000259" key="3">
    <source>
        <dbReference type="PROSITE" id="PS01124"/>
    </source>
</evidence>
<keyword evidence="2" id="KW-0804">Transcription</keyword>
<evidence type="ECO:0000256" key="1">
    <source>
        <dbReference type="ARBA" id="ARBA00023015"/>
    </source>
</evidence>
<dbReference type="Pfam" id="PF12833">
    <property type="entry name" value="HTH_18"/>
    <property type="match status" value="1"/>
</dbReference>
<evidence type="ECO:0000313" key="4">
    <source>
        <dbReference type="EMBL" id="RKW69948.1"/>
    </source>
</evidence>
<gene>
    <name evidence="4" type="ORF">DWQ67_10815</name>
</gene>
<accession>A0A496PHI8</accession>
<dbReference type="EMBL" id="QQXL01000006">
    <property type="protein sequence ID" value="RKW69948.1"/>
    <property type="molecule type" value="Genomic_DNA"/>
</dbReference>
<dbReference type="SMART" id="SM00342">
    <property type="entry name" value="HTH_ARAC"/>
    <property type="match status" value="1"/>
</dbReference>
<reference evidence="4 5" key="1">
    <citation type="submission" date="2018-07" db="EMBL/GenBank/DDBJ databases">
        <title>Arthrobacter sp. nov., isolated from raw cow's milk with high bacterial count.</title>
        <authorList>
            <person name="Hahne J."/>
            <person name="Isele D."/>
            <person name="Lipski A."/>
        </authorList>
    </citation>
    <scope>NUCLEOTIDE SEQUENCE [LARGE SCALE GENOMIC DNA]</scope>
    <source>
        <strain evidence="4 5">JZ R-183</strain>
    </source>
</reference>
<dbReference type="InterPro" id="IPR014710">
    <property type="entry name" value="RmlC-like_jellyroll"/>
</dbReference>
<dbReference type="PANTHER" id="PTHR11019">
    <property type="entry name" value="HTH-TYPE TRANSCRIPTIONAL REGULATOR NIMR"/>
    <property type="match status" value="1"/>
</dbReference>
<protein>
    <submittedName>
        <fullName evidence="4">AraC family transcriptional regulator</fullName>
    </submittedName>
</protein>
<dbReference type="GO" id="GO:0043565">
    <property type="term" value="F:sequence-specific DNA binding"/>
    <property type="evidence" value="ECO:0007669"/>
    <property type="project" value="InterPro"/>
</dbReference>
<dbReference type="PANTHER" id="PTHR11019:SF199">
    <property type="entry name" value="HTH-TYPE TRANSCRIPTIONAL REGULATOR NIMR"/>
    <property type="match status" value="1"/>
</dbReference>
<dbReference type="Gene3D" id="2.60.120.10">
    <property type="entry name" value="Jelly Rolls"/>
    <property type="match status" value="1"/>
</dbReference>
<comment type="caution">
    <text evidence="4">The sequence shown here is derived from an EMBL/GenBank/DDBJ whole genome shotgun (WGS) entry which is preliminary data.</text>
</comment>
<dbReference type="InterPro" id="IPR009057">
    <property type="entry name" value="Homeodomain-like_sf"/>
</dbReference>
<dbReference type="SUPFAM" id="SSF46689">
    <property type="entry name" value="Homeodomain-like"/>
    <property type="match status" value="1"/>
</dbReference>
<evidence type="ECO:0000256" key="2">
    <source>
        <dbReference type="ARBA" id="ARBA00023163"/>
    </source>
</evidence>
<keyword evidence="5" id="KW-1185">Reference proteome</keyword>
<dbReference type="SUPFAM" id="SSF51182">
    <property type="entry name" value="RmlC-like cupins"/>
    <property type="match status" value="1"/>
</dbReference>
<dbReference type="InterPro" id="IPR018060">
    <property type="entry name" value="HTH_AraC"/>
</dbReference>
<dbReference type="Proteomes" id="UP000273119">
    <property type="component" value="Unassembled WGS sequence"/>
</dbReference>
<evidence type="ECO:0000313" key="5">
    <source>
        <dbReference type="Proteomes" id="UP000273119"/>
    </source>
</evidence>
<proteinExistence type="predicted"/>
<dbReference type="Gene3D" id="1.10.10.60">
    <property type="entry name" value="Homeodomain-like"/>
    <property type="match status" value="1"/>
</dbReference>
<keyword evidence="1" id="KW-0805">Transcription regulation</keyword>
<dbReference type="PROSITE" id="PS01124">
    <property type="entry name" value="HTH_ARAC_FAMILY_2"/>
    <property type="match status" value="1"/>
</dbReference>
<name>A0A496PHI8_9MICC</name>
<dbReference type="GO" id="GO:0003700">
    <property type="term" value="F:DNA-binding transcription factor activity"/>
    <property type="evidence" value="ECO:0007669"/>
    <property type="project" value="InterPro"/>
</dbReference>
<organism evidence="4 5">
    <name type="scientific">Galactobacter caseinivorans</name>
    <dbReference type="NCBI Taxonomy" id="2676123"/>
    <lineage>
        <taxon>Bacteria</taxon>
        <taxon>Bacillati</taxon>
        <taxon>Actinomycetota</taxon>
        <taxon>Actinomycetes</taxon>
        <taxon>Micrococcales</taxon>
        <taxon>Micrococcaceae</taxon>
        <taxon>Galactobacter</taxon>
    </lineage>
</organism>
<dbReference type="RefSeq" id="WP_121485619.1">
    <property type="nucleotide sequence ID" value="NZ_QQXL01000006.1"/>
</dbReference>
<feature type="domain" description="HTH araC/xylS-type" evidence="3">
    <location>
        <begin position="159"/>
        <end position="229"/>
    </location>
</feature>